<evidence type="ECO:0000256" key="2">
    <source>
        <dbReference type="ARBA" id="ARBA00022617"/>
    </source>
</evidence>
<dbReference type="GO" id="GO:0046872">
    <property type="term" value="F:metal ion binding"/>
    <property type="evidence" value="ECO:0007669"/>
    <property type="project" value="UniProtKB-KW"/>
</dbReference>
<dbReference type="Gene3D" id="1.10.420.10">
    <property type="entry name" value="Peroxidase, domain 2"/>
    <property type="match status" value="1"/>
</dbReference>
<keyword evidence="5" id="KW-0408">Iron</keyword>
<dbReference type="SUPFAM" id="SSF48113">
    <property type="entry name" value="Heme-dependent peroxidases"/>
    <property type="match status" value="1"/>
</dbReference>
<evidence type="ECO:0000313" key="11">
    <source>
        <dbReference type="Proteomes" id="UP001530293"/>
    </source>
</evidence>
<dbReference type="PANTHER" id="PTHR31356">
    <property type="entry name" value="THYLAKOID LUMENAL 29 KDA PROTEIN, CHLOROPLASTIC-RELATED"/>
    <property type="match status" value="1"/>
</dbReference>
<keyword evidence="1" id="KW-0575">Peroxidase</keyword>
<evidence type="ECO:0000256" key="5">
    <source>
        <dbReference type="ARBA" id="ARBA00023004"/>
    </source>
</evidence>
<evidence type="ECO:0000259" key="9">
    <source>
        <dbReference type="PROSITE" id="PS50873"/>
    </source>
</evidence>
<dbReference type="AlphaFoldDB" id="A0ABD3N365"/>
<evidence type="ECO:0000256" key="4">
    <source>
        <dbReference type="ARBA" id="ARBA00023002"/>
    </source>
</evidence>
<dbReference type="InterPro" id="IPR019793">
    <property type="entry name" value="Peroxidases_heam-ligand_BS"/>
</dbReference>
<reference evidence="10 11" key="1">
    <citation type="submission" date="2024-10" db="EMBL/GenBank/DDBJ databases">
        <title>Updated reference genomes for cyclostephanoid diatoms.</title>
        <authorList>
            <person name="Roberts W.R."/>
            <person name="Alverson A.J."/>
        </authorList>
    </citation>
    <scope>NUCLEOTIDE SEQUENCE [LARGE SCALE GENOMIC DNA]</scope>
    <source>
        <strain evidence="10 11">AJA232-27</strain>
    </source>
</reference>
<feature type="compositionally biased region" description="Low complexity" evidence="7">
    <location>
        <begin position="103"/>
        <end position="122"/>
    </location>
</feature>
<evidence type="ECO:0000256" key="3">
    <source>
        <dbReference type="ARBA" id="ARBA00022723"/>
    </source>
</evidence>
<dbReference type="InterPro" id="IPR010255">
    <property type="entry name" value="Haem_peroxidase_sf"/>
</dbReference>
<dbReference type="PANTHER" id="PTHR31356:SF36">
    <property type="entry name" value="L-ASCORBATE PEROXIDASE 3"/>
    <property type="match status" value="1"/>
</dbReference>
<dbReference type="FunFam" id="1.10.520.10:FF:000024">
    <property type="entry name" value="Predicted protein"/>
    <property type="match status" value="1"/>
</dbReference>
<sequence length="462" mass="52045">MWYGRIGVRFMHIILSASVLANATTIKSASIFAPSNETSQYGVDGLFSELNQSSTERIEQMGNATVAAQEIQLRRQKISGGKERIKNKDNKPSNKDNKDNKVKNANNNNNNNDKNKNNNKQNRQQEGSSSRSSCFSIDTYKSIDNDIAKIKNTIQDDKKRSHFLGGIVRLAAHDFMDYNQHANVDNRMGADGCYDKRHPSNAGLQTIWCQDCPLKMLYTKKYSHLSRADFWIASANAVIRQTSIDNALDMRDTFRWGRKDADSCQGSGARLPQASGCDEVEGVFLNRMGLRWVDAVALLGAHTLGRAENEFSGHEGTWSPTDRAAQVFDKQYYESLLSEPWRPRNMGMEDQDWTTGRGGSRLMLSTDMCLAFDIEEAVQRRIPCCSKANGCDDFEAARRRCPMYSQHDRRKRASDAVHEMLGGSIFSKNNKPFYTAFSTAWEKATTVGQDNLFPLKENCESV</sequence>
<feature type="domain" description="Plant heme peroxidase family profile" evidence="9">
    <location>
        <begin position="166"/>
        <end position="462"/>
    </location>
</feature>
<dbReference type="PRINTS" id="PR00458">
    <property type="entry name" value="PEROXIDASE"/>
</dbReference>
<accession>A0ABD3N365</accession>
<evidence type="ECO:0000256" key="6">
    <source>
        <dbReference type="RuleBase" id="RU004241"/>
    </source>
</evidence>
<evidence type="ECO:0000256" key="7">
    <source>
        <dbReference type="SAM" id="MobiDB-lite"/>
    </source>
</evidence>
<name>A0ABD3N365_9STRA</name>
<dbReference type="Gene3D" id="1.10.520.10">
    <property type="match status" value="1"/>
</dbReference>
<dbReference type="Pfam" id="PF00141">
    <property type="entry name" value="peroxidase"/>
    <property type="match status" value="1"/>
</dbReference>
<evidence type="ECO:0000256" key="8">
    <source>
        <dbReference type="SAM" id="SignalP"/>
    </source>
</evidence>
<dbReference type="Proteomes" id="UP001530293">
    <property type="component" value="Unassembled WGS sequence"/>
</dbReference>
<proteinExistence type="inferred from homology"/>
<dbReference type="GO" id="GO:0004601">
    <property type="term" value="F:peroxidase activity"/>
    <property type="evidence" value="ECO:0007669"/>
    <property type="project" value="UniProtKB-KW"/>
</dbReference>
<keyword evidence="2" id="KW-0349">Heme</keyword>
<keyword evidence="8" id="KW-0732">Signal</keyword>
<keyword evidence="11" id="KW-1185">Reference proteome</keyword>
<keyword evidence="4" id="KW-0560">Oxidoreductase</keyword>
<dbReference type="PROSITE" id="PS50873">
    <property type="entry name" value="PEROXIDASE_4"/>
    <property type="match status" value="1"/>
</dbReference>
<organism evidence="10 11">
    <name type="scientific">Discostella pseudostelligera</name>
    <dbReference type="NCBI Taxonomy" id="259834"/>
    <lineage>
        <taxon>Eukaryota</taxon>
        <taxon>Sar</taxon>
        <taxon>Stramenopiles</taxon>
        <taxon>Ochrophyta</taxon>
        <taxon>Bacillariophyta</taxon>
        <taxon>Coscinodiscophyceae</taxon>
        <taxon>Thalassiosirophycidae</taxon>
        <taxon>Stephanodiscales</taxon>
        <taxon>Stephanodiscaceae</taxon>
        <taxon>Discostella</taxon>
    </lineage>
</organism>
<protein>
    <recommendedName>
        <fullName evidence="9">Plant heme peroxidase family profile domain-containing protein</fullName>
    </recommendedName>
</protein>
<feature type="compositionally biased region" description="Polar residues" evidence="7">
    <location>
        <begin position="124"/>
        <end position="133"/>
    </location>
</feature>
<feature type="compositionally biased region" description="Basic and acidic residues" evidence="7">
    <location>
        <begin position="80"/>
        <end position="102"/>
    </location>
</feature>
<gene>
    <name evidence="10" type="ORF">ACHAWU_009132</name>
</gene>
<comment type="similarity">
    <text evidence="6">Belongs to the peroxidase family.</text>
</comment>
<dbReference type="InterPro" id="IPR002016">
    <property type="entry name" value="Haem_peroxidase"/>
</dbReference>
<feature type="region of interest" description="Disordered" evidence="7">
    <location>
        <begin position="78"/>
        <end position="133"/>
    </location>
</feature>
<feature type="signal peptide" evidence="8">
    <location>
        <begin position="1"/>
        <end position="23"/>
    </location>
</feature>
<dbReference type="PROSITE" id="PS00435">
    <property type="entry name" value="PEROXIDASE_1"/>
    <property type="match status" value="1"/>
</dbReference>
<dbReference type="EMBL" id="JALLBG020000044">
    <property type="protein sequence ID" value="KAL3770192.1"/>
    <property type="molecule type" value="Genomic_DNA"/>
</dbReference>
<keyword evidence="3" id="KW-0479">Metal-binding</keyword>
<feature type="chain" id="PRO_5044844464" description="Plant heme peroxidase family profile domain-containing protein" evidence="8">
    <location>
        <begin position="24"/>
        <end position="462"/>
    </location>
</feature>
<comment type="caution">
    <text evidence="10">The sequence shown here is derived from an EMBL/GenBank/DDBJ whole genome shotgun (WGS) entry which is preliminary data.</text>
</comment>
<dbReference type="InterPro" id="IPR044831">
    <property type="entry name" value="Ccp1-like"/>
</dbReference>
<evidence type="ECO:0000313" key="10">
    <source>
        <dbReference type="EMBL" id="KAL3770192.1"/>
    </source>
</evidence>
<evidence type="ECO:0000256" key="1">
    <source>
        <dbReference type="ARBA" id="ARBA00022559"/>
    </source>
</evidence>